<organism evidence="2">
    <name type="scientific">Capitella teleta</name>
    <name type="common">Polychaete worm</name>
    <dbReference type="NCBI Taxonomy" id="283909"/>
    <lineage>
        <taxon>Eukaryota</taxon>
        <taxon>Metazoa</taxon>
        <taxon>Spiralia</taxon>
        <taxon>Lophotrochozoa</taxon>
        <taxon>Annelida</taxon>
        <taxon>Polychaeta</taxon>
        <taxon>Sedentaria</taxon>
        <taxon>Scolecida</taxon>
        <taxon>Capitellidae</taxon>
        <taxon>Capitella</taxon>
    </lineage>
</organism>
<keyword evidence="1" id="KW-1133">Transmembrane helix</keyword>
<reference evidence="3" key="3">
    <citation type="submission" date="2015-06" db="UniProtKB">
        <authorList>
            <consortium name="EnsemblMetazoa"/>
        </authorList>
    </citation>
    <scope>IDENTIFICATION</scope>
</reference>
<reference evidence="2 4" key="2">
    <citation type="journal article" date="2013" name="Nature">
        <title>Insights into bilaterian evolution from three spiralian genomes.</title>
        <authorList>
            <person name="Simakov O."/>
            <person name="Marletaz F."/>
            <person name="Cho S.J."/>
            <person name="Edsinger-Gonzales E."/>
            <person name="Havlak P."/>
            <person name="Hellsten U."/>
            <person name="Kuo D.H."/>
            <person name="Larsson T."/>
            <person name="Lv J."/>
            <person name="Arendt D."/>
            <person name="Savage R."/>
            <person name="Osoegawa K."/>
            <person name="de Jong P."/>
            <person name="Grimwood J."/>
            <person name="Chapman J.A."/>
            <person name="Shapiro H."/>
            <person name="Aerts A."/>
            <person name="Otillar R.P."/>
            <person name="Terry A.Y."/>
            <person name="Boore J.L."/>
            <person name="Grigoriev I.V."/>
            <person name="Lindberg D.R."/>
            <person name="Seaver E.C."/>
            <person name="Weisblat D.A."/>
            <person name="Putnam N.H."/>
            <person name="Rokhsar D.S."/>
        </authorList>
    </citation>
    <scope>NUCLEOTIDE SEQUENCE</scope>
    <source>
        <strain evidence="2 4">I ESC-2004</strain>
    </source>
</reference>
<dbReference type="EMBL" id="KB294122">
    <property type="protein sequence ID" value="ELU14999.1"/>
    <property type="molecule type" value="Genomic_DNA"/>
</dbReference>
<accession>R7V8V3</accession>
<dbReference type="Proteomes" id="UP000014760">
    <property type="component" value="Unassembled WGS sequence"/>
</dbReference>
<feature type="transmembrane region" description="Helical" evidence="1">
    <location>
        <begin position="14"/>
        <end position="33"/>
    </location>
</feature>
<dbReference type="HOGENOM" id="CLU_534483_0_0_1"/>
<protein>
    <submittedName>
        <fullName evidence="2 3">Uncharacterized protein</fullName>
    </submittedName>
</protein>
<evidence type="ECO:0000313" key="3">
    <source>
        <dbReference type="EnsemblMetazoa" id="CapteP186286"/>
    </source>
</evidence>
<sequence length="510" mass="58571">MLSCLSKLQRWKRLLLACIVVYVGIIIIYEYHYEEVRELLSSTASKKTPTQTLIPKLRKQNGSSTRIAIGLGITSRRIKQAKEDNLHQKFIFFKVFLPSFCNTISRGYAYHFYLGYDSTDKILAKDRLRRAFITTFINMTSTPACNRDNSTSIHFNFVRCEHKRKPPWAQNDAMIEAYLDGMEYFYRVNDDTIMVSANWTETLINALHQYQPPNLGVVGPVQRGKTILTYDFVHRTHVEIFGFYYPRLFTDWWADSWITAVYKPRHMKALSSVRLHHTMQMGQRYGINRSKRYHVAGQIDMDRITLNKYIQRSTLPKVHQNISKVISMSLTSGDAKITWEAVRNAQIARVFFSDWSLRVYMQSQDCSRNKPAIPERILASLQDLDVEIIRVNKCDIDIQYLPLLALDDASIDVFLIGQFRLNESDCDAISSWLSSGQVCVNLSELKSTDTSGFMVKSTPTRPSNESSVESLLTNMDTTLNQSGNHSDMTDLLSKIVQHPCGHADTVHVVT</sequence>
<dbReference type="EnsemblMetazoa" id="CapteT186286">
    <property type="protein sequence ID" value="CapteP186286"/>
    <property type="gene ID" value="CapteG186286"/>
</dbReference>
<evidence type="ECO:0000313" key="2">
    <source>
        <dbReference type="EMBL" id="ELU14999.1"/>
    </source>
</evidence>
<proteinExistence type="predicted"/>
<evidence type="ECO:0000256" key="1">
    <source>
        <dbReference type="SAM" id="Phobius"/>
    </source>
</evidence>
<dbReference type="EMBL" id="AMQN01004679">
    <property type="status" value="NOT_ANNOTATED_CDS"/>
    <property type="molecule type" value="Genomic_DNA"/>
</dbReference>
<name>R7V8V3_CAPTE</name>
<keyword evidence="4" id="KW-1185">Reference proteome</keyword>
<dbReference type="AlphaFoldDB" id="R7V8V3"/>
<reference evidence="4" key="1">
    <citation type="submission" date="2012-12" db="EMBL/GenBank/DDBJ databases">
        <authorList>
            <person name="Hellsten U."/>
            <person name="Grimwood J."/>
            <person name="Chapman J.A."/>
            <person name="Shapiro H."/>
            <person name="Aerts A."/>
            <person name="Otillar R.P."/>
            <person name="Terry A.Y."/>
            <person name="Boore J.L."/>
            <person name="Simakov O."/>
            <person name="Marletaz F."/>
            <person name="Cho S.-J."/>
            <person name="Edsinger-Gonzales E."/>
            <person name="Havlak P."/>
            <person name="Kuo D.-H."/>
            <person name="Larsson T."/>
            <person name="Lv J."/>
            <person name="Arendt D."/>
            <person name="Savage R."/>
            <person name="Osoegawa K."/>
            <person name="de Jong P."/>
            <person name="Lindberg D.R."/>
            <person name="Seaver E.C."/>
            <person name="Weisblat D.A."/>
            <person name="Putnam N.H."/>
            <person name="Grigoriev I.V."/>
            <person name="Rokhsar D.S."/>
        </authorList>
    </citation>
    <scope>NUCLEOTIDE SEQUENCE</scope>
    <source>
        <strain evidence="4">I ESC-2004</strain>
    </source>
</reference>
<evidence type="ECO:0000313" key="4">
    <source>
        <dbReference type="Proteomes" id="UP000014760"/>
    </source>
</evidence>
<keyword evidence="1" id="KW-0812">Transmembrane</keyword>
<gene>
    <name evidence="2" type="ORF">CAPTEDRAFT_186286</name>
</gene>
<dbReference type="OrthoDB" id="6279367at2759"/>
<dbReference type="OMA" id="HRSHIDI"/>
<keyword evidence="1" id="KW-0472">Membrane</keyword>